<evidence type="ECO:0000256" key="1">
    <source>
        <dbReference type="SAM" id="Phobius"/>
    </source>
</evidence>
<dbReference type="EMBL" id="PYLW01000023">
    <property type="protein sequence ID" value="PSV92432.1"/>
    <property type="molecule type" value="Genomic_DNA"/>
</dbReference>
<proteinExistence type="predicted"/>
<organism evidence="2 3">
    <name type="scientific">Photobacterium iliopiscarium</name>
    <dbReference type="NCBI Taxonomy" id="56192"/>
    <lineage>
        <taxon>Bacteria</taxon>
        <taxon>Pseudomonadati</taxon>
        <taxon>Pseudomonadota</taxon>
        <taxon>Gammaproteobacteria</taxon>
        <taxon>Vibrionales</taxon>
        <taxon>Vibrionaceae</taxon>
        <taxon>Photobacterium</taxon>
    </lineage>
</organism>
<evidence type="ECO:0000313" key="2">
    <source>
        <dbReference type="EMBL" id="PSV92432.1"/>
    </source>
</evidence>
<feature type="transmembrane region" description="Helical" evidence="1">
    <location>
        <begin position="86"/>
        <end position="111"/>
    </location>
</feature>
<comment type="caution">
    <text evidence="2">The sequence shown here is derived from an EMBL/GenBank/DDBJ whole genome shotgun (WGS) entry which is preliminary data.</text>
</comment>
<dbReference type="Proteomes" id="UP000241954">
    <property type="component" value="Unassembled WGS sequence"/>
</dbReference>
<gene>
    <name evidence="2" type="ORF">C9I88_16415</name>
</gene>
<keyword evidence="1" id="KW-1133">Transmembrane helix</keyword>
<name>A0A2T3MFF6_9GAMM</name>
<dbReference type="RefSeq" id="WP_107237829.1">
    <property type="nucleotide sequence ID" value="NZ_PYLW01000023.1"/>
</dbReference>
<protein>
    <submittedName>
        <fullName evidence="2">Uncharacterized protein</fullName>
    </submittedName>
</protein>
<feature type="transmembrane region" description="Helical" evidence="1">
    <location>
        <begin position="6"/>
        <end position="26"/>
    </location>
</feature>
<sequence length="155" mass="17459">MTEPQIMIVFIILMFITTVGITVFLVKRSNGNARLYWFIACVMASFYLVGYLVAPFSTVISLLILFLMKNEKDNALVDIKDGLFHLIAFSASGLFFVIYGLLAIGGFYWLWMAIQLGSFWMFIVGVFPLSFLVTVPVGAYSLIFGMPDWVISFFG</sequence>
<feature type="transmembrane region" description="Helical" evidence="1">
    <location>
        <begin position="35"/>
        <end position="66"/>
    </location>
</feature>
<accession>A0A2T3MFF6</accession>
<dbReference type="AlphaFoldDB" id="A0A2T3MFF6"/>
<keyword evidence="1" id="KW-0472">Membrane</keyword>
<keyword evidence="1" id="KW-0812">Transmembrane</keyword>
<reference evidence="2 3" key="1">
    <citation type="submission" date="2018-01" db="EMBL/GenBank/DDBJ databases">
        <title>Whole genome sequencing of Histamine producing bacteria.</title>
        <authorList>
            <person name="Butler K."/>
        </authorList>
    </citation>
    <scope>NUCLEOTIDE SEQUENCE [LARGE SCALE GENOMIC DNA]</scope>
    <source>
        <strain evidence="2 3">NCIMB 13481</strain>
    </source>
</reference>
<feature type="transmembrane region" description="Helical" evidence="1">
    <location>
        <begin position="118"/>
        <end position="143"/>
    </location>
</feature>
<evidence type="ECO:0000313" key="3">
    <source>
        <dbReference type="Proteomes" id="UP000241954"/>
    </source>
</evidence>